<evidence type="ECO:0000313" key="3">
    <source>
        <dbReference type="Proteomes" id="UP000019102"/>
    </source>
</evidence>
<dbReference type="RefSeq" id="WP_052000428.1">
    <property type="nucleotide sequence ID" value="NZ_BAVS01000006.1"/>
</dbReference>
<reference evidence="2 3" key="1">
    <citation type="journal article" date="2014" name="Genome Announc.">
        <title>Draft Genome Sequence of the Boron-Tolerant and Moderately Halotolerant Bacterium Gracilibacillus boraciitolerans JCM 21714T.</title>
        <authorList>
            <person name="Ahmed I."/>
            <person name="Oshima K."/>
            <person name="Suda W."/>
            <person name="Kitamura K."/>
            <person name="Iida T."/>
            <person name="Ohmori Y."/>
            <person name="Fujiwara T."/>
            <person name="Hattori M."/>
            <person name="Ohkuma M."/>
        </authorList>
    </citation>
    <scope>NUCLEOTIDE SEQUENCE [LARGE SCALE GENOMIC DNA]</scope>
    <source>
        <strain evidence="2 3">JCM 21714</strain>
    </source>
</reference>
<feature type="domain" description="N-acetyltransferase" evidence="1">
    <location>
        <begin position="1"/>
        <end position="52"/>
    </location>
</feature>
<dbReference type="GO" id="GO:0016747">
    <property type="term" value="F:acyltransferase activity, transferring groups other than amino-acyl groups"/>
    <property type="evidence" value="ECO:0007669"/>
    <property type="project" value="InterPro"/>
</dbReference>
<dbReference type="EMBL" id="BAVS01000006">
    <property type="protein sequence ID" value="GAE92675.1"/>
    <property type="molecule type" value="Genomic_DNA"/>
</dbReference>
<keyword evidence="3" id="KW-1185">Reference proteome</keyword>
<dbReference type="InterPro" id="IPR016181">
    <property type="entry name" value="Acyl_CoA_acyltransferase"/>
</dbReference>
<dbReference type="Proteomes" id="UP000019102">
    <property type="component" value="Unassembled WGS sequence"/>
</dbReference>
<dbReference type="InterPro" id="IPR000182">
    <property type="entry name" value="GNAT_dom"/>
</dbReference>
<dbReference type="eggNOG" id="COG1670">
    <property type="taxonomic scope" value="Bacteria"/>
</dbReference>
<organism evidence="2 3">
    <name type="scientific">Gracilibacillus boraciitolerans JCM 21714</name>
    <dbReference type="NCBI Taxonomy" id="1298598"/>
    <lineage>
        <taxon>Bacteria</taxon>
        <taxon>Bacillati</taxon>
        <taxon>Bacillota</taxon>
        <taxon>Bacilli</taxon>
        <taxon>Bacillales</taxon>
        <taxon>Bacillaceae</taxon>
        <taxon>Gracilibacillus</taxon>
    </lineage>
</organism>
<evidence type="ECO:0000313" key="2">
    <source>
        <dbReference type="EMBL" id="GAE92675.1"/>
    </source>
</evidence>
<dbReference type="STRING" id="1298598.JCM21714_1686"/>
<gene>
    <name evidence="2" type="ORF">JCM21714_1686</name>
</gene>
<name>W4VGY5_9BACI</name>
<accession>W4VGY5</accession>
<dbReference type="PROSITE" id="PS51186">
    <property type="entry name" value="GNAT"/>
    <property type="match status" value="1"/>
</dbReference>
<dbReference type="SUPFAM" id="SSF55729">
    <property type="entry name" value="Acyl-CoA N-acyltransferases (Nat)"/>
    <property type="match status" value="1"/>
</dbReference>
<sequence length="65" mass="7598">MIQLGIRKICAEVIETNLASLHFHQKLGFKIEGRFKQHIQKDKKLYDVITLALFQDEWESRNGGL</sequence>
<comment type="caution">
    <text evidence="2">The sequence shown here is derived from an EMBL/GenBank/DDBJ whole genome shotgun (WGS) entry which is preliminary data.</text>
</comment>
<dbReference type="AlphaFoldDB" id="W4VGY5"/>
<dbReference type="Pfam" id="PF13420">
    <property type="entry name" value="Acetyltransf_4"/>
    <property type="match status" value="1"/>
</dbReference>
<evidence type="ECO:0000259" key="1">
    <source>
        <dbReference type="PROSITE" id="PS51186"/>
    </source>
</evidence>
<protein>
    <recommendedName>
        <fullName evidence="1">N-acetyltransferase domain-containing protein</fullName>
    </recommendedName>
</protein>
<proteinExistence type="predicted"/>
<dbReference type="Gene3D" id="3.40.630.30">
    <property type="match status" value="1"/>
</dbReference>
<dbReference type="OrthoDB" id="9795206at2"/>